<evidence type="ECO:0000313" key="10">
    <source>
        <dbReference type="Proteomes" id="UP001575181"/>
    </source>
</evidence>
<comment type="caution">
    <text evidence="9">The sequence shown here is derived from an EMBL/GenBank/DDBJ whole genome shotgun (WGS) entry which is preliminary data.</text>
</comment>
<keyword evidence="9" id="KW-0969">Cilium</keyword>
<feature type="coiled-coil region" evidence="5">
    <location>
        <begin position="32"/>
        <end position="69"/>
    </location>
</feature>
<evidence type="ECO:0000256" key="4">
    <source>
        <dbReference type="ARBA" id="ARBA00023143"/>
    </source>
</evidence>
<evidence type="ECO:0000256" key="6">
    <source>
        <dbReference type="SAM" id="MobiDB-lite"/>
    </source>
</evidence>
<reference evidence="9 10" key="1">
    <citation type="submission" date="2024-08" db="EMBL/GenBank/DDBJ databases">
        <title>Whole-genome sequencing of halo(alkali)philic microorganisms from hypersaline lakes.</title>
        <authorList>
            <person name="Sorokin D.Y."/>
            <person name="Merkel A.Y."/>
            <person name="Messina E."/>
            <person name="Yakimov M."/>
        </authorList>
    </citation>
    <scope>NUCLEOTIDE SEQUENCE [LARGE SCALE GENOMIC DNA]</scope>
    <source>
        <strain evidence="9 10">Cl-TMA</strain>
    </source>
</reference>
<feature type="region of interest" description="Disordered" evidence="6">
    <location>
        <begin position="215"/>
        <end position="249"/>
    </location>
</feature>
<feature type="domain" description="Flagellar hook-associated protein 2 N-terminal" evidence="7">
    <location>
        <begin position="19"/>
        <end position="109"/>
    </location>
</feature>
<protein>
    <recommendedName>
        <fullName evidence="5">Flagellar hook-associated protein 2</fullName>
        <shortName evidence="5">HAP2</shortName>
    </recommendedName>
    <alternativeName>
        <fullName evidence="5">Flagellar cap protein</fullName>
    </alternativeName>
</protein>
<evidence type="ECO:0000313" key="9">
    <source>
        <dbReference type="EMBL" id="MFA9461487.1"/>
    </source>
</evidence>
<comment type="function">
    <text evidence="5">Required for morphogenesis and for the elongation of the flagellar filament by facilitating polymerization of the flagellin monomers at the tip of growing filament. Forms a capping structure, which prevents flagellin subunits (transported through the central channel of the flagellum) from leaking out without polymerization at the distal end.</text>
</comment>
<keyword evidence="4 5" id="KW-0975">Bacterial flagellum</keyword>
<dbReference type="Pfam" id="PF07195">
    <property type="entry name" value="FliD_C"/>
    <property type="match status" value="1"/>
</dbReference>
<dbReference type="Proteomes" id="UP001575181">
    <property type="component" value="Unassembled WGS sequence"/>
</dbReference>
<keyword evidence="3 5" id="KW-0175">Coiled coil</keyword>
<gene>
    <name evidence="9" type="primary">fliD</name>
    <name evidence="9" type="ORF">ACERLL_11685</name>
</gene>
<comment type="subcellular location">
    <subcellularLocation>
        <location evidence="5">Secreted</location>
    </subcellularLocation>
    <subcellularLocation>
        <location evidence="5">Bacterial flagellum</location>
    </subcellularLocation>
</comment>
<dbReference type="InterPro" id="IPR003481">
    <property type="entry name" value="FliD_N"/>
</dbReference>
<feature type="compositionally biased region" description="Polar residues" evidence="6">
    <location>
        <begin position="70"/>
        <end position="82"/>
    </location>
</feature>
<dbReference type="EMBL" id="JBGUAW010000007">
    <property type="protein sequence ID" value="MFA9461487.1"/>
    <property type="molecule type" value="Genomic_DNA"/>
</dbReference>
<keyword evidence="9" id="KW-0966">Cell projection</keyword>
<dbReference type="InterPro" id="IPR010809">
    <property type="entry name" value="FliD_C"/>
</dbReference>
<feature type="region of interest" description="Disordered" evidence="6">
    <location>
        <begin position="112"/>
        <end position="136"/>
    </location>
</feature>
<feature type="domain" description="Flagellar hook-associated protein 2 C-terminal" evidence="8">
    <location>
        <begin position="249"/>
        <end position="468"/>
    </location>
</feature>
<comment type="similarity">
    <text evidence="1 5">Belongs to the FliD family.</text>
</comment>
<accession>A0ABV4TW00</accession>
<feature type="region of interest" description="Disordered" evidence="6">
    <location>
        <begin position="70"/>
        <end position="99"/>
    </location>
</feature>
<keyword evidence="5" id="KW-0964">Secreted</keyword>
<evidence type="ECO:0000256" key="1">
    <source>
        <dbReference type="ARBA" id="ARBA00009764"/>
    </source>
</evidence>
<dbReference type="PANTHER" id="PTHR30288">
    <property type="entry name" value="FLAGELLAR CAP/ASSEMBLY PROTEIN FLID"/>
    <property type="match status" value="1"/>
</dbReference>
<proteinExistence type="inferred from homology"/>
<dbReference type="InterPro" id="IPR040026">
    <property type="entry name" value="FliD"/>
</dbReference>
<organism evidence="9 10">
    <name type="scientific">Thiohalorhabdus methylotrophus</name>
    <dbReference type="NCBI Taxonomy" id="3242694"/>
    <lineage>
        <taxon>Bacteria</taxon>
        <taxon>Pseudomonadati</taxon>
        <taxon>Pseudomonadota</taxon>
        <taxon>Gammaproteobacteria</taxon>
        <taxon>Thiohalorhabdales</taxon>
        <taxon>Thiohalorhabdaceae</taxon>
        <taxon>Thiohalorhabdus</taxon>
    </lineage>
</organism>
<keyword evidence="10" id="KW-1185">Reference proteome</keyword>
<evidence type="ECO:0000256" key="3">
    <source>
        <dbReference type="ARBA" id="ARBA00023054"/>
    </source>
</evidence>
<evidence type="ECO:0000259" key="8">
    <source>
        <dbReference type="Pfam" id="PF07195"/>
    </source>
</evidence>
<feature type="coiled-coil region" evidence="5">
    <location>
        <begin position="427"/>
        <end position="461"/>
    </location>
</feature>
<dbReference type="PANTHER" id="PTHR30288:SF0">
    <property type="entry name" value="FLAGELLAR HOOK-ASSOCIATED PROTEIN 2"/>
    <property type="match status" value="1"/>
</dbReference>
<evidence type="ECO:0000256" key="2">
    <source>
        <dbReference type="ARBA" id="ARBA00011255"/>
    </source>
</evidence>
<sequence length="486" mass="51540">MPATGSISQLGIKSGIGKQTVDKLVNARSGQLKRLNQDKGEAEQDKKLFQKLNSQLKGLLDAARALNEAKTYQSRKASSSDQEVVKVSAGKEAEPGSHSLNVSARATAHSQIMGVGGGSGQDAAEPGSGDSGGVTKGIAATGDAKAINDGVTVSFFHEGKEYSHTTDAETTLASLAKAVDEEDNGVEARVANIDGTGKDPQYVLTLKSQSTGAGTHQITTDAEGGSPGIATSGGSLFAAGDKQEQAQEGQNAQFTVDGISYTRATNEVDDALTGVTLNLQAAGEATIDVTHNTSAAGEKMQAFVDAYNKVDDFLQKNMAYDAQNQQASPLTGDATARGVERRLRSMVGQFLETEDLQTSIQTLTEVGVRIQRDGSLSLEKTDFEEKLESNPEGVRAFFVGDGRMADRLVKDLEGLTGTGTGVVPSKIDSLEDSLDRFGNEIDAERRDLQEYRERMTEKYAELDKVMASFEGKKSQLKAAQQQIANL</sequence>
<dbReference type="RefSeq" id="WP_373656274.1">
    <property type="nucleotide sequence ID" value="NZ_JBGUAW010000007.1"/>
</dbReference>
<evidence type="ECO:0000259" key="7">
    <source>
        <dbReference type="Pfam" id="PF02465"/>
    </source>
</evidence>
<evidence type="ECO:0000256" key="5">
    <source>
        <dbReference type="RuleBase" id="RU362066"/>
    </source>
</evidence>
<dbReference type="Pfam" id="PF02465">
    <property type="entry name" value="FliD_N"/>
    <property type="match status" value="1"/>
</dbReference>
<comment type="subunit">
    <text evidence="2 5">Homopentamer.</text>
</comment>
<name>A0ABV4TW00_9GAMM</name>
<keyword evidence="9" id="KW-0282">Flagellum</keyword>